<organism evidence="6 7">
    <name type="scientific">Abditibacterium utsteinense</name>
    <dbReference type="NCBI Taxonomy" id="1960156"/>
    <lineage>
        <taxon>Bacteria</taxon>
        <taxon>Pseudomonadati</taxon>
        <taxon>Abditibacteriota</taxon>
        <taxon>Abditibacteriia</taxon>
        <taxon>Abditibacteriales</taxon>
        <taxon>Abditibacteriaceae</taxon>
        <taxon>Abditibacterium</taxon>
    </lineage>
</organism>
<sequence length="421" mass="47206">MSSNDLAVSVRGLSKSYTIAHNAEKHTTMGEAMLHSFKKPLQRAQKETFWALKDLDFDIQKGDVVGIIGRNGAGKSTLLKILSQITEPTQGEIRLYGRVGSLLEVGTGFHPELTGRENIFLNGAILGMRKSEIQRQFDAIVDFAEVEKFLDTPVKRYSSGMYVRLAFAVAAHLNPEILIIDEVLAVGDANFQKKCMGKMHDVAEDGRTVLFVSHNMTAVQSLCTKGLWMHEGKTHKIGSASQVISDYLRSSVSIESEQVWEDINLAPGNTKVRLHRVYIGPASNSPLDLITTSTPLILEFEYWNLQPEARLNLSLHLFNEQGIMVLNTFPVNEPVWHGRSFPEGLFRSSCYIPADLLNDGVHTVQLMIVRDQNEAIYIRDEALVFNVVDTAEKRGDWHGKIPGVVRPILKWKTEHVKELCR</sequence>
<keyword evidence="3" id="KW-0547">Nucleotide-binding</keyword>
<dbReference type="Gene3D" id="3.40.50.300">
    <property type="entry name" value="P-loop containing nucleotide triphosphate hydrolases"/>
    <property type="match status" value="1"/>
</dbReference>
<proteinExistence type="inferred from homology"/>
<name>A0A2S8SSC0_9BACT</name>
<evidence type="ECO:0000256" key="4">
    <source>
        <dbReference type="ARBA" id="ARBA00022840"/>
    </source>
</evidence>
<dbReference type="GO" id="GO:0016020">
    <property type="term" value="C:membrane"/>
    <property type="evidence" value="ECO:0007669"/>
    <property type="project" value="InterPro"/>
</dbReference>
<keyword evidence="7" id="KW-1185">Reference proteome</keyword>
<accession>A0A2S8SSC0</accession>
<dbReference type="InterPro" id="IPR029439">
    <property type="entry name" value="Wzt_C"/>
</dbReference>
<dbReference type="RefSeq" id="WP_105483848.1">
    <property type="nucleotide sequence ID" value="NZ_NIGF01000009.1"/>
</dbReference>
<dbReference type="Pfam" id="PF00005">
    <property type="entry name" value="ABC_tran"/>
    <property type="match status" value="1"/>
</dbReference>
<dbReference type="InterPro" id="IPR003439">
    <property type="entry name" value="ABC_transporter-like_ATP-bd"/>
</dbReference>
<dbReference type="InterPro" id="IPR027417">
    <property type="entry name" value="P-loop_NTPase"/>
</dbReference>
<evidence type="ECO:0000256" key="1">
    <source>
        <dbReference type="ARBA" id="ARBA00005417"/>
    </source>
</evidence>
<dbReference type="InterPro" id="IPR015860">
    <property type="entry name" value="ABC_transpr_TagH-like"/>
</dbReference>
<protein>
    <submittedName>
        <fullName evidence="6">Lipopolysaccharide transport system ATP-binding protein</fullName>
    </submittedName>
</protein>
<keyword evidence="4 6" id="KW-0067">ATP-binding</keyword>
<dbReference type="PANTHER" id="PTHR46743">
    <property type="entry name" value="TEICHOIC ACIDS EXPORT ATP-BINDING PROTEIN TAGH"/>
    <property type="match status" value="1"/>
</dbReference>
<dbReference type="GO" id="GO:0016887">
    <property type="term" value="F:ATP hydrolysis activity"/>
    <property type="evidence" value="ECO:0007669"/>
    <property type="project" value="InterPro"/>
</dbReference>
<dbReference type="PROSITE" id="PS50893">
    <property type="entry name" value="ABC_TRANSPORTER_2"/>
    <property type="match status" value="1"/>
</dbReference>
<dbReference type="InterPro" id="IPR050683">
    <property type="entry name" value="Bact_Polysacc_Export_ATP-bd"/>
</dbReference>
<evidence type="ECO:0000256" key="3">
    <source>
        <dbReference type="ARBA" id="ARBA00022741"/>
    </source>
</evidence>
<dbReference type="OrthoDB" id="9809450at2"/>
<evidence type="ECO:0000313" key="7">
    <source>
        <dbReference type="Proteomes" id="UP000237684"/>
    </source>
</evidence>
<dbReference type="Proteomes" id="UP000237684">
    <property type="component" value="Unassembled WGS sequence"/>
</dbReference>
<feature type="domain" description="ABC transporter" evidence="5">
    <location>
        <begin position="32"/>
        <end position="256"/>
    </location>
</feature>
<evidence type="ECO:0000259" key="5">
    <source>
        <dbReference type="PROSITE" id="PS50893"/>
    </source>
</evidence>
<dbReference type="SUPFAM" id="SSF52540">
    <property type="entry name" value="P-loop containing nucleoside triphosphate hydrolases"/>
    <property type="match status" value="1"/>
</dbReference>
<dbReference type="InterPro" id="IPR003593">
    <property type="entry name" value="AAA+_ATPase"/>
</dbReference>
<reference evidence="6 7" key="1">
    <citation type="journal article" date="2018" name="Syst. Appl. Microbiol.">
        <title>Abditibacterium utsteinense sp. nov., the first cultivated member of candidate phylum FBP, isolated from ice-free Antarctic soil samples.</title>
        <authorList>
            <person name="Tahon G."/>
            <person name="Tytgat B."/>
            <person name="Lebbe L."/>
            <person name="Carlier A."/>
            <person name="Willems A."/>
        </authorList>
    </citation>
    <scope>NUCLEOTIDE SEQUENCE [LARGE SCALE GENOMIC DNA]</scope>
    <source>
        <strain evidence="6 7">LMG 29911</strain>
    </source>
</reference>
<evidence type="ECO:0000256" key="2">
    <source>
        <dbReference type="ARBA" id="ARBA00022448"/>
    </source>
</evidence>
<evidence type="ECO:0000313" key="6">
    <source>
        <dbReference type="EMBL" id="PQV63687.1"/>
    </source>
</evidence>
<dbReference type="GO" id="GO:0005524">
    <property type="term" value="F:ATP binding"/>
    <property type="evidence" value="ECO:0007669"/>
    <property type="project" value="UniProtKB-KW"/>
</dbReference>
<dbReference type="PANTHER" id="PTHR46743:SF2">
    <property type="entry name" value="TEICHOIC ACIDS EXPORT ATP-BINDING PROTEIN TAGH"/>
    <property type="match status" value="1"/>
</dbReference>
<dbReference type="InParanoid" id="A0A2S8SSC0"/>
<dbReference type="EMBL" id="NIGF01000009">
    <property type="protein sequence ID" value="PQV63687.1"/>
    <property type="molecule type" value="Genomic_DNA"/>
</dbReference>
<dbReference type="AlphaFoldDB" id="A0A2S8SSC0"/>
<keyword evidence="2" id="KW-0813">Transport</keyword>
<dbReference type="CDD" id="cd10147">
    <property type="entry name" value="Wzt_C-like"/>
    <property type="match status" value="1"/>
</dbReference>
<dbReference type="GO" id="GO:0140359">
    <property type="term" value="F:ABC-type transporter activity"/>
    <property type="evidence" value="ECO:0007669"/>
    <property type="project" value="InterPro"/>
</dbReference>
<comment type="similarity">
    <text evidence="1">Belongs to the ABC transporter superfamily.</text>
</comment>
<dbReference type="SMART" id="SM00382">
    <property type="entry name" value="AAA"/>
    <property type="match status" value="1"/>
</dbReference>
<dbReference type="CDD" id="cd03220">
    <property type="entry name" value="ABC_KpsT_Wzt"/>
    <property type="match status" value="1"/>
</dbReference>
<comment type="caution">
    <text evidence="6">The sequence shown here is derived from an EMBL/GenBank/DDBJ whole genome shotgun (WGS) entry which is preliminary data.</text>
</comment>
<gene>
    <name evidence="6" type="ORF">B1R32_10926</name>
</gene>